<name>A0A1W9I3L2_9HYPH</name>
<dbReference type="SUPFAM" id="SSF56266">
    <property type="entry name" value="DmpA/ArgJ-like"/>
    <property type="match status" value="1"/>
</dbReference>
<dbReference type="GO" id="GO:0004177">
    <property type="term" value="F:aminopeptidase activity"/>
    <property type="evidence" value="ECO:0007669"/>
    <property type="project" value="TreeGrafter"/>
</dbReference>
<dbReference type="InterPro" id="IPR005321">
    <property type="entry name" value="Peptidase_S58_DmpA"/>
</dbReference>
<comment type="similarity">
    <text evidence="1">Belongs to the peptidase S58 family.</text>
</comment>
<evidence type="ECO:0000313" key="2">
    <source>
        <dbReference type="EMBL" id="OQW54283.1"/>
    </source>
</evidence>
<gene>
    <name evidence="2" type="ORF">A4S15_14375</name>
</gene>
<dbReference type="Proteomes" id="UP000192872">
    <property type="component" value="Unassembled WGS sequence"/>
</dbReference>
<evidence type="ECO:0000313" key="3">
    <source>
        <dbReference type="Proteomes" id="UP000192872"/>
    </source>
</evidence>
<dbReference type="Pfam" id="PF03576">
    <property type="entry name" value="Peptidase_S58"/>
    <property type="match status" value="1"/>
</dbReference>
<evidence type="ECO:0000256" key="1">
    <source>
        <dbReference type="ARBA" id="ARBA00007068"/>
    </source>
</evidence>
<dbReference type="AlphaFoldDB" id="A0A1W9I3L2"/>
<sequence>MRNLVTDVAGISVGHAGDDHLISGVTALVFDHPAVASVDIRGGASGSRESDLLLPERLVEHVDAIILSGGSAFGLDAASGAMAALAKTGRGYAVGPARVPIVPAAILFDLLNGGNKAWGDYPPYRELGAAAVTAAGRDFTLGSVGAGLGATIADLKGGLGSASAIAAAGQTIGALAAVNAVGRVTMGDSLHFWAAPFEIDSEFGGHGLPPDLVPATTTLALKGGIGQSTTLAVIATDATLTKTQCRQLAMMAQDGLARAIYPVHTLHDGDTVFAAATGHRPAPRDAGEMTLLGALAANTLARAIARAIHEAANDKGSPLLPSYRQKWGR</sequence>
<comment type="caution">
    <text evidence="2">The sequence shown here is derived from an EMBL/GenBank/DDBJ whole genome shotgun (WGS) entry which is preliminary data.</text>
</comment>
<dbReference type="PANTHER" id="PTHR36512:SF3">
    <property type="entry name" value="BLR5678 PROTEIN"/>
    <property type="match status" value="1"/>
</dbReference>
<organism evidence="2 3">
    <name type="scientific">Candidatus Raskinella chloraquaticus</name>
    <dbReference type="NCBI Taxonomy" id="1951219"/>
    <lineage>
        <taxon>Bacteria</taxon>
        <taxon>Pseudomonadati</taxon>
        <taxon>Pseudomonadota</taxon>
        <taxon>Alphaproteobacteria</taxon>
        <taxon>Hyphomicrobiales</taxon>
        <taxon>Phreatobacteraceae</taxon>
        <taxon>Candidatus Raskinella</taxon>
    </lineage>
</organism>
<proteinExistence type="inferred from homology"/>
<dbReference type="EMBL" id="LWDL01000004">
    <property type="protein sequence ID" value="OQW54283.1"/>
    <property type="molecule type" value="Genomic_DNA"/>
</dbReference>
<dbReference type="InterPro" id="IPR016117">
    <property type="entry name" value="ArgJ-like_dom_sf"/>
</dbReference>
<reference evidence="2 3" key="1">
    <citation type="journal article" date="2017" name="Water Res.">
        <title>Comammox in drinking water systems.</title>
        <authorList>
            <person name="Wang Y."/>
            <person name="Ma L."/>
            <person name="Mao Y."/>
            <person name="Jiang X."/>
            <person name="Xia Y."/>
            <person name="Yu K."/>
            <person name="Li B."/>
            <person name="Zhang T."/>
        </authorList>
    </citation>
    <scope>NUCLEOTIDE SEQUENCE [LARGE SCALE GENOMIC DNA]</scope>
    <source>
        <strain evidence="2">SG_bin8</strain>
    </source>
</reference>
<dbReference type="CDD" id="cd02252">
    <property type="entry name" value="nylC_like"/>
    <property type="match status" value="1"/>
</dbReference>
<dbReference type="PANTHER" id="PTHR36512">
    <property type="entry name" value="D-AMINOPEPTIDASE"/>
    <property type="match status" value="1"/>
</dbReference>
<accession>A0A1W9I3L2</accession>
<protein>
    <submittedName>
        <fullName evidence="2">Peptidase T4</fullName>
    </submittedName>
</protein>
<dbReference type="RefSeq" id="WP_376801209.1">
    <property type="nucleotide sequence ID" value="NZ_DBNB01000009.1"/>
</dbReference>
<dbReference type="Gene3D" id="3.60.70.12">
    <property type="entry name" value="L-amino peptidase D-ALA esterase/amidase"/>
    <property type="match status" value="1"/>
</dbReference>